<organism evidence="10 11">
    <name type="scientific">Kozakia baliensis</name>
    <dbReference type="NCBI Taxonomy" id="153496"/>
    <lineage>
        <taxon>Bacteria</taxon>
        <taxon>Pseudomonadati</taxon>
        <taxon>Pseudomonadota</taxon>
        <taxon>Alphaproteobacteria</taxon>
        <taxon>Acetobacterales</taxon>
        <taxon>Acetobacteraceae</taxon>
        <taxon>Kozakia</taxon>
    </lineage>
</organism>
<keyword evidence="4 9" id="KW-0808">Transferase</keyword>
<keyword evidence="5 9" id="KW-0812">Transmembrane</keyword>
<comment type="function">
    <text evidence="9">Catalyzes the phospholipid dependent N-acylation of the N-terminal cysteine of apolipoprotein, the last step in lipoprotein maturation.</text>
</comment>
<dbReference type="GO" id="GO:0005886">
    <property type="term" value="C:plasma membrane"/>
    <property type="evidence" value="ECO:0007669"/>
    <property type="project" value="UniProtKB-SubCell"/>
</dbReference>
<comment type="pathway">
    <text evidence="9">Protein modification; lipoprotein biosynthesis (N-acyl transfer).</text>
</comment>
<feature type="transmembrane region" description="Helical" evidence="9">
    <location>
        <begin position="135"/>
        <end position="155"/>
    </location>
</feature>
<dbReference type="EC" id="2.3.1.269" evidence="9"/>
<dbReference type="AlphaFoldDB" id="A0A1D8UVI0"/>
<dbReference type="HAMAP" id="MF_01148">
    <property type="entry name" value="Lnt"/>
    <property type="match status" value="1"/>
</dbReference>
<evidence type="ECO:0000256" key="9">
    <source>
        <dbReference type="HAMAP-Rule" id="MF_01148"/>
    </source>
</evidence>
<dbReference type="InterPro" id="IPR045378">
    <property type="entry name" value="LNT_N"/>
</dbReference>
<dbReference type="PANTHER" id="PTHR38686">
    <property type="entry name" value="APOLIPOPROTEIN N-ACYLTRANSFERASE"/>
    <property type="match status" value="1"/>
</dbReference>
<sequence>MPNWFRRGPRAEVADALPWHGWRLVVALLLAGALAAATFPPVFALPLLSIGLLFLYRCAEDAGNWKRAAWCGFWFGLGFHTAGLYWLTDAILTRVHEYWWAVPIASPGCALILAPFAAFPAALCRYVAPGWRRMFLFAGSWTLADMGRIFLFSGFPWNPVGSALEWPGKLGDTLIQPASVIGVDGLTLATVLTALLIWRGRRWAVGLFVLWAAWGGWGAYRLAHIHVLPTINPVLALTQGNISEKEVLSQKDAIASFQRYLRLTTQGITQARRDYPDRAVAYVWPESGFPGLLDEDDIARRMIARAADGTWGVIGSDRRDGHGHWFNSAIALDESGNIAAIYDKSTLVPFGEYQPRFIPFNLLPGQLTPGLGLKTWNLPILGAVGPMVCYEVIFSGRVTGKTRPDWLLNITNDAWFGDSAGPRQHLATARMRAVEEGLPVAQDANTGISAVYSAVGQETARLGWGREGVLVAALPSPLPPTFFAGHGRLTPFILTLICMALSLFPFRKRYSRL</sequence>
<evidence type="ECO:0000256" key="2">
    <source>
        <dbReference type="ARBA" id="ARBA00010065"/>
    </source>
</evidence>
<feature type="transmembrane region" description="Helical" evidence="9">
    <location>
        <begin position="99"/>
        <end position="123"/>
    </location>
</feature>
<dbReference type="Pfam" id="PF20154">
    <property type="entry name" value="LNT_N"/>
    <property type="match status" value="1"/>
</dbReference>
<evidence type="ECO:0000256" key="4">
    <source>
        <dbReference type="ARBA" id="ARBA00022679"/>
    </source>
</evidence>
<feature type="transmembrane region" description="Helical" evidence="9">
    <location>
        <begin position="205"/>
        <end position="223"/>
    </location>
</feature>
<evidence type="ECO:0000313" key="11">
    <source>
        <dbReference type="Proteomes" id="UP000179145"/>
    </source>
</evidence>
<name>A0A1D8UVI0_9PROT</name>
<dbReference type="InterPro" id="IPR036526">
    <property type="entry name" value="C-N_Hydrolase_sf"/>
</dbReference>
<keyword evidence="6 9" id="KW-1133">Transmembrane helix</keyword>
<dbReference type="InterPro" id="IPR003010">
    <property type="entry name" value="C-N_Hydrolase"/>
</dbReference>
<protein>
    <recommendedName>
        <fullName evidence="9">Apolipoprotein N-acyltransferase</fullName>
        <shortName evidence="9">ALP N-acyltransferase</shortName>
        <ecNumber evidence="9">2.3.1.269</ecNumber>
    </recommendedName>
</protein>
<dbReference type="GO" id="GO:0042158">
    <property type="term" value="P:lipoprotein biosynthetic process"/>
    <property type="evidence" value="ECO:0007669"/>
    <property type="project" value="UniProtKB-UniRule"/>
</dbReference>
<dbReference type="PANTHER" id="PTHR38686:SF1">
    <property type="entry name" value="APOLIPOPROTEIN N-ACYLTRANSFERASE"/>
    <property type="match status" value="1"/>
</dbReference>
<keyword evidence="11" id="KW-1185">Reference proteome</keyword>
<dbReference type="STRING" id="153496.A0U89_11405"/>
<dbReference type="KEGG" id="kba:A0U89_11405"/>
<dbReference type="RefSeq" id="WP_070403213.1">
    <property type="nucleotide sequence ID" value="NZ_BJVW01000001.1"/>
</dbReference>
<dbReference type="Pfam" id="PF00795">
    <property type="entry name" value="CN_hydrolase"/>
    <property type="match status" value="1"/>
</dbReference>
<comment type="subcellular location">
    <subcellularLocation>
        <location evidence="1 9">Cell membrane</location>
        <topology evidence="1 9">Multi-pass membrane protein</topology>
    </subcellularLocation>
</comment>
<reference evidence="10 11" key="1">
    <citation type="journal article" date="2016" name="Microb. Cell Fact.">
        <title>Dissection of exopolysaccharide biosynthesis in Kozakia baliensis.</title>
        <authorList>
            <person name="Brandt J.U."/>
            <person name="Jakob F."/>
            <person name="Behr J."/>
            <person name="Geissler A.J."/>
            <person name="Vogel R.F."/>
        </authorList>
    </citation>
    <scope>NUCLEOTIDE SEQUENCE [LARGE SCALE GENOMIC DNA]</scope>
    <source>
        <strain evidence="10 11">DSM 14400</strain>
    </source>
</reference>
<dbReference type="Gene3D" id="3.60.110.10">
    <property type="entry name" value="Carbon-nitrogen hydrolase"/>
    <property type="match status" value="1"/>
</dbReference>
<dbReference type="eggNOG" id="COG0815">
    <property type="taxonomic scope" value="Bacteria"/>
</dbReference>
<accession>A0A1D8UVI0</accession>
<dbReference type="SUPFAM" id="SSF56317">
    <property type="entry name" value="Carbon-nitrogen hydrolase"/>
    <property type="match status" value="1"/>
</dbReference>
<comment type="similarity">
    <text evidence="2 9">Belongs to the CN hydrolase family. Apolipoprotein N-acyltransferase subfamily.</text>
</comment>
<evidence type="ECO:0000256" key="8">
    <source>
        <dbReference type="ARBA" id="ARBA00023315"/>
    </source>
</evidence>
<evidence type="ECO:0000256" key="5">
    <source>
        <dbReference type="ARBA" id="ARBA00022692"/>
    </source>
</evidence>
<keyword evidence="8 9" id="KW-0012">Acyltransferase</keyword>
<proteinExistence type="inferred from homology"/>
<evidence type="ECO:0000256" key="6">
    <source>
        <dbReference type="ARBA" id="ARBA00022989"/>
    </source>
</evidence>
<feature type="transmembrane region" description="Helical" evidence="9">
    <location>
        <begin position="68"/>
        <end position="87"/>
    </location>
</feature>
<dbReference type="NCBIfam" id="TIGR00546">
    <property type="entry name" value="lnt"/>
    <property type="match status" value="1"/>
</dbReference>
<keyword evidence="3 9" id="KW-1003">Cell membrane</keyword>
<evidence type="ECO:0000256" key="1">
    <source>
        <dbReference type="ARBA" id="ARBA00004651"/>
    </source>
</evidence>
<gene>
    <name evidence="9" type="primary">lnt</name>
    <name evidence="10" type="ORF">A0U89_11405</name>
</gene>
<evidence type="ECO:0000256" key="3">
    <source>
        <dbReference type="ARBA" id="ARBA00022475"/>
    </source>
</evidence>
<dbReference type="Proteomes" id="UP000179145">
    <property type="component" value="Chromosome"/>
</dbReference>
<comment type="catalytic activity">
    <reaction evidence="9">
        <text>N-terminal S-1,2-diacyl-sn-glyceryl-L-cysteinyl-[lipoprotein] + a glycerophospholipid = N-acyl-S-1,2-diacyl-sn-glyceryl-L-cysteinyl-[lipoprotein] + a 2-acyl-sn-glycero-3-phospholipid + H(+)</text>
        <dbReference type="Rhea" id="RHEA:48228"/>
        <dbReference type="Rhea" id="RHEA-COMP:14681"/>
        <dbReference type="Rhea" id="RHEA-COMP:14684"/>
        <dbReference type="ChEBI" id="CHEBI:15378"/>
        <dbReference type="ChEBI" id="CHEBI:136912"/>
        <dbReference type="ChEBI" id="CHEBI:140656"/>
        <dbReference type="ChEBI" id="CHEBI:140657"/>
        <dbReference type="ChEBI" id="CHEBI:140660"/>
        <dbReference type="EC" id="2.3.1.269"/>
    </reaction>
</comment>
<keyword evidence="7 9" id="KW-0472">Membrane</keyword>
<dbReference type="InterPro" id="IPR004563">
    <property type="entry name" value="Apolipo_AcylTrfase"/>
</dbReference>
<dbReference type="OrthoDB" id="9804277at2"/>
<dbReference type="EMBL" id="CP014674">
    <property type="protein sequence ID" value="AOX17651.1"/>
    <property type="molecule type" value="Genomic_DNA"/>
</dbReference>
<evidence type="ECO:0000256" key="7">
    <source>
        <dbReference type="ARBA" id="ARBA00023136"/>
    </source>
</evidence>
<feature type="transmembrane region" description="Helical" evidence="9">
    <location>
        <begin position="489"/>
        <end position="506"/>
    </location>
</feature>
<feature type="transmembrane region" description="Helical" evidence="9">
    <location>
        <begin position="175"/>
        <end position="198"/>
    </location>
</feature>
<dbReference type="UniPathway" id="UPA00666"/>
<evidence type="ECO:0000313" key="10">
    <source>
        <dbReference type="EMBL" id="AOX17651.1"/>
    </source>
</evidence>
<dbReference type="GO" id="GO:0016410">
    <property type="term" value="F:N-acyltransferase activity"/>
    <property type="evidence" value="ECO:0007669"/>
    <property type="project" value="UniProtKB-UniRule"/>
</dbReference>
<dbReference type="CDD" id="cd07571">
    <property type="entry name" value="ALP_N-acyl_transferase"/>
    <property type="match status" value="1"/>
</dbReference>
<dbReference type="PROSITE" id="PS50263">
    <property type="entry name" value="CN_HYDROLASE"/>
    <property type="match status" value="1"/>
</dbReference>
<keyword evidence="10" id="KW-0449">Lipoprotein</keyword>
<feature type="transmembrane region" description="Helical" evidence="9">
    <location>
        <begin position="24"/>
        <end position="56"/>
    </location>
</feature>